<dbReference type="AlphaFoldDB" id="A0AA39P3V7"/>
<dbReference type="EMBL" id="JAUEPR010000018">
    <property type="protein sequence ID" value="KAK0477061.1"/>
    <property type="molecule type" value="Genomic_DNA"/>
</dbReference>
<feature type="compositionally biased region" description="Low complexity" evidence="1">
    <location>
        <begin position="133"/>
        <end position="143"/>
    </location>
</feature>
<feature type="compositionally biased region" description="Polar residues" evidence="1">
    <location>
        <begin position="40"/>
        <end position="52"/>
    </location>
</feature>
<protein>
    <submittedName>
        <fullName evidence="2">Uncharacterized protein</fullName>
    </submittedName>
</protein>
<proteinExistence type="predicted"/>
<reference evidence="2" key="1">
    <citation type="submission" date="2023-06" db="EMBL/GenBank/DDBJ databases">
        <authorList>
            <consortium name="Lawrence Berkeley National Laboratory"/>
            <person name="Ahrendt S."/>
            <person name="Sahu N."/>
            <person name="Indic B."/>
            <person name="Wong-Bajracharya J."/>
            <person name="Merenyi Z."/>
            <person name="Ke H.-M."/>
            <person name="Monk M."/>
            <person name="Kocsube S."/>
            <person name="Drula E."/>
            <person name="Lipzen A."/>
            <person name="Balint B."/>
            <person name="Henrissat B."/>
            <person name="Andreopoulos B."/>
            <person name="Martin F.M."/>
            <person name="Harder C.B."/>
            <person name="Rigling D."/>
            <person name="Ford K.L."/>
            <person name="Foster G.D."/>
            <person name="Pangilinan J."/>
            <person name="Papanicolaou A."/>
            <person name="Barry K."/>
            <person name="LaButti K."/>
            <person name="Viragh M."/>
            <person name="Koriabine M."/>
            <person name="Yan M."/>
            <person name="Riley R."/>
            <person name="Champramary S."/>
            <person name="Plett K.L."/>
            <person name="Tsai I.J."/>
            <person name="Slot J."/>
            <person name="Sipos G."/>
            <person name="Plett J."/>
            <person name="Nagy L.G."/>
            <person name="Grigoriev I.V."/>
        </authorList>
    </citation>
    <scope>NUCLEOTIDE SEQUENCE</scope>
    <source>
        <strain evidence="2">ICMP 16352</strain>
    </source>
</reference>
<evidence type="ECO:0000313" key="2">
    <source>
        <dbReference type="EMBL" id="KAK0477061.1"/>
    </source>
</evidence>
<comment type="caution">
    <text evidence="2">The sequence shown here is derived from an EMBL/GenBank/DDBJ whole genome shotgun (WGS) entry which is preliminary data.</text>
</comment>
<evidence type="ECO:0000256" key="1">
    <source>
        <dbReference type="SAM" id="MobiDB-lite"/>
    </source>
</evidence>
<organism evidence="2 3">
    <name type="scientific">Armillaria novae-zelandiae</name>
    <dbReference type="NCBI Taxonomy" id="153914"/>
    <lineage>
        <taxon>Eukaryota</taxon>
        <taxon>Fungi</taxon>
        <taxon>Dikarya</taxon>
        <taxon>Basidiomycota</taxon>
        <taxon>Agaricomycotina</taxon>
        <taxon>Agaricomycetes</taxon>
        <taxon>Agaricomycetidae</taxon>
        <taxon>Agaricales</taxon>
        <taxon>Marasmiineae</taxon>
        <taxon>Physalacriaceae</taxon>
        <taxon>Armillaria</taxon>
    </lineage>
</organism>
<name>A0AA39P3V7_9AGAR</name>
<dbReference type="Proteomes" id="UP001175227">
    <property type="component" value="Unassembled WGS sequence"/>
</dbReference>
<sequence length="377" mass="42071">MQVKEERCQPSVEETPRGAKAPSPPNERVLRVRGKPKSATVAQTTSKQTQTWKPKLRRKEILVNLGIYFRWRSGRTLKRSSLKPEEDLDLDDTPVTQKKSKTTPEPPARGRFRDRRQTRPPTASGGAFSGLQRVRSWRSSSVRTDPPGDTSGEKEGAPSNDTLENGRIVILISLAKSYPHLGVSGVEPRLASDIEESRMPTQPMLRNFAEGKDFVKIWFSVEGSTVEGSGSGKGECSDEGFVVTAELICPMSSMDIAAWYFHGNNTRNTPYYSNRALRPVVVGGKSGGGSYVIAYLSWTFTAMLFVARCNFQHHQSFKTRVGRLTEIRRRSILMLHFATYAASTSLQLNPLSPGNGQSIFVTIQRRGRRYKPAHIIQ</sequence>
<evidence type="ECO:0000313" key="3">
    <source>
        <dbReference type="Proteomes" id="UP001175227"/>
    </source>
</evidence>
<gene>
    <name evidence="2" type="ORF">IW261DRAFT_1594696</name>
</gene>
<feature type="region of interest" description="Disordered" evidence="1">
    <location>
        <begin position="1"/>
        <end position="53"/>
    </location>
</feature>
<keyword evidence="3" id="KW-1185">Reference proteome</keyword>
<feature type="region of interest" description="Disordered" evidence="1">
    <location>
        <begin position="80"/>
        <end position="162"/>
    </location>
</feature>
<accession>A0AA39P3V7</accession>